<evidence type="ECO:0000259" key="18">
    <source>
        <dbReference type="PROSITE" id="PS52012"/>
    </source>
</evidence>
<evidence type="ECO:0000256" key="4">
    <source>
        <dbReference type="ARBA" id="ARBA00022475"/>
    </source>
</evidence>
<evidence type="ECO:0000256" key="5">
    <source>
        <dbReference type="ARBA" id="ARBA00022525"/>
    </source>
</evidence>
<evidence type="ECO:0000256" key="2">
    <source>
        <dbReference type="ARBA" id="ARBA00004613"/>
    </source>
</evidence>
<dbReference type="GO" id="GO:0005886">
    <property type="term" value="C:plasma membrane"/>
    <property type="evidence" value="ECO:0007669"/>
    <property type="project" value="UniProtKB-SubCell"/>
</dbReference>
<dbReference type="InterPro" id="IPR051735">
    <property type="entry name" value="CFEM_domain"/>
</dbReference>
<evidence type="ECO:0000256" key="13">
    <source>
        <dbReference type="ARBA" id="ARBA00023180"/>
    </source>
</evidence>
<keyword evidence="7" id="KW-0336">GPI-anchor</keyword>
<dbReference type="VEuPathDB" id="FungiDB:A9K55_006081"/>
<feature type="region of interest" description="Disordered" evidence="16">
    <location>
        <begin position="100"/>
        <end position="150"/>
    </location>
</feature>
<evidence type="ECO:0000313" key="19">
    <source>
        <dbReference type="EMBL" id="ATY60708.1"/>
    </source>
</evidence>
<feature type="disulfide bond" evidence="15">
    <location>
        <begin position="43"/>
        <end position="50"/>
    </location>
</feature>
<keyword evidence="13" id="KW-0325">Glycoprotein</keyword>
<keyword evidence="11" id="KW-0472">Membrane</keyword>
<evidence type="ECO:0000256" key="9">
    <source>
        <dbReference type="ARBA" id="ARBA00022729"/>
    </source>
</evidence>
<dbReference type="GO" id="GO:0098552">
    <property type="term" value="C:side of membrane"/>
    <property type="evidence" value="ECO:0007669"/>
    <property type="project" value="UniProtKB-KW"/>
</dbReference>
<keyword evidence="8 15" id="KW-0479">Metal-binding</keyword>
<dbReference type="AlphaFoldDB" id="A0A2H4SC67"/>
<evidence type="ECO:0000256" key="1">
    <source>
        <dbReference type="ARBA" id="ARBA00004609"/>
    </source>
</evidence>
<evidence type="ECO:0000256" key="16">
    <source>
        <dbReference type="SAM" id="MobiDB-lite"/>
    </source>
</evidence>
<evidence type="ECO:0000256" key="8">
    <source>
        <dbReference type="ARBA" id="ARBA00022723"/>
    </source>
</evidence>
<evidence type="ECO:0000256" key="6">
    <source>
        <dbReference type="ARBA" id="ARBA00022617"/>
    </source>
</evidence>
<dbReference type="EMBL" id="CP023323">
    <property type="protein sequence ID" value="ATY60708.1"/>
    <property type="molecule type" value="Genomic_DNA"/>
</dbReference>
<keyword evidence="12 15" id="KW-1015">Disulfide bond</keyword>
<evidence type="ECO:0000256" key="14">
    <source>
        <dbReference type="ARBA" id="ARBA00023288"/>
    </source>
</evidence>
<feature type="domain" description="CFEM" evidence="18">
    <location>
        <begin position="1"/>
        <end position="117"/>
    </location>
</feature>
<evidence type="ECO:0000256" key="3">
    <source>
        <dbReference type="ARBA" id="ARBA00010031"/>
    </source>
</evidence>
<keyword evidence="5" id="KW-0964">Secreted</keyword>
<proteinExistence type="inferred from homology"/>
<evidence type="ECO:0000256" key="7">
    <source>
        <dbReference type="ARBA" id="ARBA00022622"/>
    </source>
</evidence>
<organism evidence="19 20">
    <name type="scientific">Cordyceps militaris</name>
    <name type="common">Caterpillar fungus</name>
    <name type="synonym">Clavaria militaris</name>
    <dbReference type="NCBI Taxonomy" id="73501"/>
    <lineage>
        <taxon>Eukaryota</taxon>
        <taxon>Fungi</taxon>
        <taxon>Dikarya</taxon>
        <taxon>Ascomycota</taxon>
        <taxon>Pezizomycotina</taxon>
        <taxon>Sordariomycetes</taxon>
        <taxon>Hypocreomycetidae</taxon>
        <taxon>Hypocreales</taxon>
        <taxon>Cordycipitaceae</taxon>
        <taxon>Cordyceps</taxon>
    </lineage>
</organism>
<evidence type="ECO:0000256" key="15">
    <source>
        <dbReference type="PROSITE-ProRule" id="PRU01356"/>
    </source>
</evidence>
<reference evidence="19 20" key="1">
    <citation type="journal article" date="2017" name="BMC Genomics">
        <title>Chromosome level assembly and secondary metabolite potential of the parasitic fungus Cordyceps militaris.</title>
        <authorList>
            <person name="Kramer G.J."/>
            <person name="Nodwell J.R."/>
        </authorList>
    </citation>
    <scope>NUCLEOTIDE SEQUENCE [LARGE SCALE GENOMIC DNA]</scope>
    <source>
        <strain evidence="19 20">ATCC 34164</strain>
    </source>
</reference>
<dbReference type="PANTHER" id="PTHR37928:SF2">
    <property type="entry name" value="GPI ANCHORED CFEM DOMAIN PROTEIN (AFU_ORTHOLOGUE AFUA_6G10580)"/>
    <property type="match status" value="1"/>
</dbReference>
<name>A0A2H4SC67_CORMI</name>
<dbReference type="SMART" id="SM00747">
    <property type="entry name" value="CFEM"/>
    <property type="match status" value="1"/>
</dbReference>
<dbReference type="PROSITE" id="PS52012">
    <property type="entry name" value="CFEM"/>
    <property type="match status" value="1"/>
</dbReference>
<protein>
    <submittedName>
        <fullName evidence="19">CFEM domain-containing</fullName>
    </submittedName>
</protein>
<keyword evidence="4" id="KW-1003">Cell membrane</keyword>
<keyword evidence="9 17" id="KW-0732">Signal</keyword>
<dbReference type="GO" id="GO:0005576">
    <property type="term" value="C:extracellular region"/>
    <property type="evidence" value="ECO:0007669"/>
    <property type="project" value="UniProtKB-SubCell"/>
</dbReference>
<comment type="similarity">
    <text evidence="3">Belongs to the RBT5 family.</text>
</comment>
<evidence type="ECO:0000256" key="11">
    <source>
        <dbReference type="ARBA" id="ARBA00023136"/>
    </source>
</evidence>
<dbReference type="InterPro" id="IPR008427">
    <property type="entry name" value="Extracellular_membr_CFEM_dom"/>
</dbReference>
<dbReference type="VEuPathDB" id="FungiDB:CCM_02872"/>
<feature type="chain" id="PRO_5014164722" evidence="17">
    <location>
        <begin position="19"/>
        <end position="169"/>
    </location>
</feature>
<keyword evidence="14" id="KW-0449">Lipoprotein</keyword>
<dbReference type="Proteomes" id="UP000323067">
    <property type="component" value="Chromosome vi"/>
</dbReference>
<dbReference type="Pfam" id="PF05730">
    <property type="entry name" value="CFEM"/>
    <property type="match status" value="1"/>
</dbReference>
<keyword evidence="10 15" id="KW-0408">Iron</keyword>
<evidence type="ECO:0000256" key="10">
    <source>
        <dbReference type="ARBA" id="ARBA00023004"/>
    </source>
</evidence>
<dbReference type="PANTHER" id="PTHR37928">
    <property type="entry name" value="CFEM DOMAIN PROTEIN (AFU_ORTHOLOGUE AFUA_6G14090)"/>
    <property type="match status" value="1"/>
</dbReference>
<sequence>MKVATIAVVASSIWSVTAQNRADFLPECALKCLDDATQKVTSCSLTDAVCWCVQKNYEDIYNAGVACVLTECGNDKALRQVLPGAAKFCAAATASAQAASSTPAPTSTASPSSSGATGNNTATITSSAASSGGSSSSTATPSTASPGAAATSGPIAGAAILFAGILAVL</sequence>
<comment type="subcellular location">
    <subcellularLocation>
        <location evidence="1">Cell membrane</location>
        <topology evidence="1">Lipid-anchor</topology>
        <topology evidence="1">GPI-anchor</topology>
    </subcellularLocation>
    <subcellularLocation>
        <location evidence="2">Secreted</location>
    </subcellularLocation>
</comment>
<accession>A0A2H4SC67</accession>
<feature type="binding site" description="axial binding residue" evidence="15">
    <location>
        <position position="47"/>
    </location>
    <ligand>
        <name>heme</name>
        <dbReference type="ChEBI" id="CHEBI:30413"/>
    </ligand>
    <ligandPart>
        <name>Fe</name>
        <dbReference type="ChEBI" id="CHEBI:18248"/>
    </ligandPart>
</feature>
<evidence type="ECO:0000256" key="12">
    <source>
        <dbReference type="ARBA" id="ARBA00023157"/>
    </source>
</evidence>
<gene>
    <name evidence="19" type="ORF">A9K55_006081</name>
</gene>
<evidence type="ECO:0000256" key="17">
    <source>
        <dbReference type="SAM" id="SignalP"/>
    </source>
</evidence>
<dbReference type="GO" id="GO:0046872">
    <property type="term" value="F:metal ion binding"/>
    <property type="evidence" value="ECO:0007669"/>
    <property type="project" value="UniProtKB-UniRule"/>
</dbReference>
<feature type="signal peptide" evidence="17">
    <location>
        <begin position="1"/>
        <end position="18"/>
    </location>
</feature>
<comment type="caution">
    <text evidence="15">Lacks conserved residue(s) required for the propagation of feature annotation.</text>
</comment>
<evidence type="ECO:0000313" key="20">
    <source>
        <dbReference type="Proteomes" id="UP000323067"/>
    </source>
</evidence>
<keyword evidence="6 15" id="KW-0349">Heme</keyword>